<gene>
    <name evidence="2" type="ORF">PAXRUDRAFT_151739</name>
</gene>
<protein>
    <submittedName>
        <fullName evidence="2">Uncharacterized protein</fullName>
    </submittedName>
</protein>
<evidence type="ECO:0000256" key="1">
    <source>
        <dbReference type="SAM" id="MobiDB-lite"/>
    </source>
</evidence>
<reference evidence="3" key="2">
    <citation type="submission" date="2015-01" db="EMBL/GenBank/DDBJ databases">
        <title>Evolutionary Origins and Diversification of the Mycorrhizal Mutualists.</title>
        <authorList>
            <consortium name="DOE Joint Genome Institute"/>
            <consortium name="Mycorrhizal Genomics Consortium"/>
            <person name="Kohler A."/>
            <person name="Kuo A."/>
            <person name="Nagy L.G."/>
            <person name="Floudas D."/>
            <person name="Copeland A."/>
            <person name="Barry K.W."/>
            <person name="Cichocki N."/>
            <person name="Veneault-Fourrey C."/>
            <person name="LaButti K."/>
            <person name="Lindquist E.A."/>
            <person name="Lipzen A."/>
            <person name="Lundell T."/>
            <person name="Morin E."/>
            <person name="Murat C."/>
            <person name="Riley R."/>
            <person name="Ohm R."/>
            <person name="Sun H."/>
            <person name="Tunlid A."/>
            <person name="Henrissat B."/>
            <person name="Grigoriev I.V."/>
            <person name="Hibbett D.S."/>
            <person name="Martin F."/>
        </authorList>
    </citation>
    <scope>NUCLEOTIDE SEQUENCE [LARGE SCALE GENOMIC DNA]</scope>
    <source>
        <strain evidence="3">Ve08.2h10</strain>
    </source>
</reference>
<feature type="region of interest" description="Disordered" evidence="1">
    <location>
        <begin position="47"/>
        <end position="68"/>
    </location>
</feature>
<feature type="compositionally biased region" description="Basic and acidic residues" evidence="1">
    <location>
        <begin position="59"/>
        <end position="68"/>
    </location>
</feature>
<accession>A0A0D0DRQ7</accession>
<dbReference type="HOGENOM" id="CLU_1839931_0_0_1"/>
<dbReference type="OrthoDB" id="10659292at2759"/>
<sequence>IHGTRPTLEDLLNPSAEQEVSNSSFCYLHADVDIIKEVKQMFYGTAENGFETDNGSENTEDKGGDKDNMDLILTPRQGMDLCQQLEGLCLQYTDVDGLDASSLQCHLQKLCAHLRKDDLDSQIQTTLNHFFCLHTTNSYP</sequence>
<dbReference type="Proteomes" id="UP000054538">
    <property type="component" value="Unassembled WGS sequence"/>
</dbReference>
<evidence type="ECO:0000313" key="2">
    <source>
        <dbReference type="EMBL" id="KIK90526.1"/>
    </source>
</evidence>
<feature type="non-terminal residue" evidence="2">
    <location>
        <position position="1"/>
    </location>
</feature>
<dbReference type="AlphaFoldDB" id="A0A0D0DRQ7"/>
<name>A0A0D0DRQ7_9AGAM</name>
<dbReference type="EMBL" id="KN825507">
    <property type="protein sequence ID" value="KIK90526.1"/>
    <property type="molecule type" value="Genomic_DNA"/>
</dbReference>
<keyword evidence="3" id="KW-1185">Reference proteome</keyword>
<proteinExistence type="predicted"/>
<evidence type="ECO:0000313" key="3">
    <source>
        <dbReference type="Proteomes" id="UP000054538"/>
    </source>
</evidence>
<reference evidence="2 3" key="1">
    <citation type="submission" date="2014-04" db="EMBL/GenBank/DDBJ databases">
        <authorList>
            <consortium name="DOE Joint Genome Institute"/>
            <person name="Kuo A."/>
            <person name="Kohler A."/>
            <person name="Jargeat P."/>
            <person name="Nagy L.G."/>
            <person name="Floudas D."/>
            <person name="Copeland A."/>
            <person name="Barry K.W."/>
            <person name="Cichocki N."/>
            <person name="Veneault-Fourrey C."/>
            <person name="LaButti K."/>
            <person name="Lindquist E.A."/>
            <person name="Lipzen A."/>
            <person name="Lundell T."/>
            <person name="Morin E."/>
            <person name="Murat C."/>
            <person name="Sun H."/>
            <person name="Tunlid A."/>
            <person name="Henrissat B."/>
            <person name="Grigoriev I.V."/>
            <person name="Hibbett D.S."/>
            <person name="Martin F."/>
            <person name="Nordberg H.P."/>
            <person name="Cantor M.N."/>
            <person name="Hua S.X."/>
        </authorList>
    </citation>
    <scope>NUCLEOTIDE SEQUENCE [LARGE SCALE GENOMIC DNA]</scope>
    <source>
        <strain evidence="2 3">Ve08.2h10</strain>
    </source>
</reference>
<organism evidence="2 3">
    <name type="scientific">Paxillus rubicundulus Ve08.2h10</name>
    <dbReference type="NCBI Taxonomy" id="930991"/>
    <lineage>
        <taxon>Eukaryota</taxon>
        <taxon>Fungi</taxon>
        <taxon>Dikarya</taxon>
        <taxon>Basidiomycota</taxon>
        <taxon>Agaricomycotina</taxon>
        <taxon>Agaricomycetes</taxon>
        <taxon>Agaricomycetidae</taxon>
        <taxon>Boletales</taxon>
        <taxon>Paxilineae</taxon>
        <taxon>Paxillaceae</taxon>
        <taxon>Paxillus</taxon>
    </lineage>
</organism>
<dbReference type="InParanoid" id="A0A0D0DRQ7"/>